<comment type="caution">
    <text evidence="7">The sequence shown here is derived from an EMBL/GenBank/DDBJ whole genome shotgun (WGS) entry which is preliminary data.</text>
</comment>
<dbReference type="Proteomes" id="UP000233440">
    <property type="component" value="Unassembled WGS sequence"/>
</dbReference>
<dbReference type="AlphaFoldDB" id="A0A2N3LP29"/>
<sequence length="231" mass="27285">MSIQKIIDIIENNSHVYEILKNCPYQILKKWSIFNYHSGEMILRQGERFDYFFIIVQGTVNIYMMSENGKKYSQAVYKDGDFIGELEIFDHAPSACYVEAINNLKLIGLHMNEFCEWLRVDSHMSHYFNRTLAKYLYNLSKKAGMDSLYSLKYRLCNYFLDHMKALNEESNEFIVKVDKTQISDQLAVTSRSINRILQEWKEKGLIKIRHDSISITNLNFLIDEKNKSMLE</sequence>
<dbReference type="GO" id="GO:0003677">
    <property type="term" value="F:DNA binding"/>
    <property type="evidence" value="ECO:0007669"/>
    <property type="project" value="UniProtKB-KW"/>
</dbReference>
<keyword evidence="8" id="KW-1185">Reference proteome</keyword>
<dbReference type="PRINTS" id="PR00103">
    <property type="entry name" value="CAMPKINASE"/>
</dbReference>
<dbReference type="Gene3D" id="2.60.120.10">
    <property type="entry name" value="Jelly Rolls"/>
    <property type="match status" value="1"/>
</dbReference>
<keyword evidence="4" id="KW-0804">Transcription</keyword>
<evidence type="ECO:0000256" key="1">
    <source>
        <dbReference type="ARBA" id="ARBA00023015"/>
    </source>
</evidence>
<dbReference type="InterPro" id="IPR036390">
    <property type="entry name" value="WH_DNA-bd_sf"/>
</dbReference>
<feature type="domain" description="Cyclic nucleotide-binding" evidence="5">
    <location>
        <begin position="36"/>
        <end position="114"/>
    </location>
</feature>
<dbReference type="InterPro" id="IPR000595">
    <property type="entry name" value="cNMP-bd_dom"/>
</dbReference>
<evidence type="ECO:0000259" key="5">
    <source>
        <dbReference type="PROSITE" id="PS50042"/>
    </source>
</evidence>
<dbReference type="CDD" id="cd00038">
    <property type="entry name" value="CAP_ED"/>
    <property type="match status" value="1"/>
</dbReference>
<keyword evidence="1" id="KW-0805">Transcription regulation</keyword>
<dbReference type="RefSeq" id="WP_101352965.1">
    <property type="nucleotide sequence ID" value="NZ_PIQO01000002.1"/>
</dbReference>
<dbReference type="SMART" id="SM00419">
    <property type="entry name" value="HTH_CRP"/>
    <property type="match status" value="1"/>
</dbReference>
<evidence type="ECO:0000256" key="2">
    <source>
        <dbReference type="ARBA" id="ARBA00023125"/>
    </source>
</evidence>
<keyword evidence="3" id="KW-0010">Activator</keyword>
<dbReference type="PROSITE" id="PS51063">
    <property type="entry name" value="HTH_CRP_2"/>
    <property type="match status" value="1"/>
</dbReference>
<dbReference type="EMBL" id="PIQO01000002">
    <property type="protein sequence ID" value="PKR86327.1"/>
    <property type="molecule type" value="Genomic_DNA"/>
</dbReference>
<evidence type="ECO:0000313" key="7">
    <source>
        <dbReference type="EMBL" id="PKR86327.1"/>
    </source>
</evidence>
<dbReference type="PANTHER" id="PTHR24567:SF26">
    <property type="entry name" value="REGULATORY PROTEIN YEIL"/>
    <property type="match status" value="1"/>
</dbReference>
<protein>
    <submittedName>
        <fullName evidence="7">Crp/Fnr family transcriptional regulator</fullName>
    </submittedName>
</protein>
<dbReference type="InterPro" id="IPR014710">
    <property type="entry name" value="RmlC-like_jellyroll"/>
</dbReference>
<dbReference type="InterPro" id="IPR018490">
    <property type="entry name" value="cNMP-bd_dom_sf"/>
</dbReference>
<dbReference type="SUPFAM" id="SSF51206">
    <property type="entry name" value="cAMP-binding domain-like"/>
    <property type="match status" value="1"/>
</dbReference>
<proteinExistence type="predicted"/>
<dbReference type="Pfam" id="PF00027">
    <property type="entry name" value="cNMP_binding"/>
    <property type="match status" value="1"/>
</dbReference>
<dbReference type="SMART" id="SM00100">
    <property type="entry name" value="cNMP"/>
    <property type="match status" value="1"/>
</dbReference>
<dbReference type="GO" id="GO:0005829">
    <property type="term" value="C:cytosol"/>
    <property type="evidence" value="ECO:0007669"/>
    <property type="project" value="TreeGrafter"/>
</dbReference>
<feature type="domain" description="HTH crp-type" evidence="6">
    <location>
        <begin position="149"/>
        <end position="219"/>
    </location>
</feature>
<dbReference type="InterPro" id="IPR050397">
    <property type="entry name" value="Env_Response_Regulators"/>
</dbReference>
<reference evidence="7 8" key="1">
    <citation type="submission" date="2017-11" db="EMBL/GenBank/DDBJ databases">
        <title>Bacillus camelliae sp. nov., isolated from pu'er tea.</title>
        <authorList>
            <person name="Niu L."/>
        </authorList>
    </citation>
    <scope>NUCLEOTIDE SEQUENCE [LARGE SCALE GENOMIC DNA]</scope>
    <source>
        <strain evidence="7 8">7578-1</strain>
    </source>
</reference>
<accession>A0A2N3LP29</accession>
<dbReference type="InterPro" id="IPR012318">
    <property type="entry name" value="HTH_CRP"/>
</dbReference>
<name>A0A2N3LP29_9BACI</name>
<evidence type="ECO:0000256" key="3">
    <source>
        <dbReference type="ARBA" id="ARBA00023159"/>
    </source>
</evidence>
<dbReference type="PROSITE" id="PS50042">
    <property type="entry name" value="CNMP_BINDING_3"/>
    <property type="match status" value="1"/>
</dbReference>
<dbReference type="PANTHER" id="PTHR24567">
    <property type="entry name" value="CRP FAMILY TRANSCRIPTIONAL REGULATORY PROTEIN"/>
    <property type="match status" value="1"/>
</dbReference>
<evidence type="ECO:0000256" key="4">
    <source>
        <dbReference type="ARBA" id="ARBA00023163"/>
    </source>
</evidence>
<dbReference type="SUPFAM" id="SSF46785">
    <property type="entry name" value="Winged helix' DNA-binding domain"/>
    <property type="match status" value="1"/>
</dbReference>
<dbReference type="Pfam" id="PF13545">
    <property type="entry name" value="HTH_Crp_2"/>
    <property type="match status" value="1"/>
</dbReference>
<organism evidence="7 8">
    <name type="scientific">Heyndrickxia camelliae</name>
    <dbReference type="NCBI Taxonomy" id="1707093"/>
    <lineage>
        <taxon>Bacteria</taxon>
        <taxon>Bacillati</taxon>
        <taxon>Bacillota</taxon>
        <taxon>Bacilli</taxon>
        <taxon>Bacillales</taxon>
        <taxon>Bacillaceae</taxon>
        <taxon>Heyndrickxia</taxon>
    </lineage>
</organism>
<keyword evidence="2" id="KW-0238">DNA-binding</keyword>
<gene>
    <name evidence="7" type="ORF">CWO92_04300</name>
</gene>
<evidence type="ECO:0000313" key="8">
    <source>
        <dbReference type="Proteomes" id="UP000233440"/>
    </source>
</evidence>
<evidence type="ECO:0000259" key="6">
    <source>
        <dbReference type="PROSITE" id="PS51063"/>
    </source>
</evidence>
<dbReference type="OrthoDB" id="581021at2"/>
<dbReference type="GO" id="GO:0003700">
    <property type="term" value="F:DNA-binding transcription factor activity"/>
    <property type="evidence" value="ECO:0007669"/>
    <property type="project" value="TreeGrafter"/>
</dbReference>